<feature type="domain" description="Type I restriction modification DNA specificity" evidence="4">
    <location>
        <begin position="222"/>
        <end position="398"/>
    </location>
</feature>
<evidence type="ECO:0000313" key="6">
    <source>
        <dbReference type="Proteomes" id="UP000320773"/>
    </source>
</evidence>
<evidence type="ECO:0000259" key="4">
    <source>
        <dbReference type="Pfam" id="PF01420"/>
    </source>
</evidence>
<evidence type="ECO:0000313" key="5">
    <source>
        <dbReference type="EMBL" id="TQM42326.1"/>
    </source>
</evidence>
<accession>A0A543G8B1</accession>
<reference evidence="5 6" key="1">
    <citation type="submission" date="2019-06" db="EMBL/GenBank/DDBJ databases">
        <title>Genomic Encyclopedia of Archaeal and Bacterial Type Strains, Phase II (KMG-II): from individual species to whole genera.</title>
        <authorList>
            <person name="Goeker M."/>
        </authorList>
    </citation>
    <scope>NUCLEOTIDE SEQUENCE [LARGE SCALE GENOMIC DNA]</scope>
    <source>
        <strain evidence="5 6">DSM 24789</strain>
    </source>
</reference>
<dbReference type="RefSeq" id="WP_089081033.1">
    <property type="nucleotide sequence ID" value="NZ_VFPJ01000001.1"/>
</dbReference>
<dbReference type="SUPFAM" id="SSF116734">
    <property type="entry name" value="DNA methylase specificity domain"/>
    <property type="match status" value="2"/>
</dbReference>
<name>A0A543G8B1_9FLAO</name>
<evidence type="ECO:0000256" key="2">
    <source>
        <dbReference type="ARBA" id="ARBA00022747"/>
    </source>
</evidence>
<dbReference type="Gene3D" id="3.90.220.20">
    <property type="entry name" value="DNA methylase specificity domains"/>
    <property type="match status" value="2"/>
</dbReference>
<dbReference type="GO" id="GO:0003677">
    <property type="term" value="F:DNA binding"/>
    <property type="evidence" value="ECO:0007669"/>
    <property type="project" value="UniProtKB-KW"/>
</dbReference>
<evidence type="ECO:0000256" key="3">
    <source>
        <dbReference type="ARBA" id="ARBA00023125"/>
    </source>
</evidence>
<organism evidence="5 6">
    <name type="scientific">Flavobacterium branchiophilum</name>
    <dbReference type="NCBI Taxonomy" id="55197"/>
    <lineage>
        <taxon>Bacteria</taxon>
        <taxon>Pseudomonadati</taxon>
        <taxon>Bacteroidota</taxon>
        <taxon>Flavobacteriia</taxon>
        <taxon>Flavobacteriales</taxon>
        <taxon>Flavobacteriaceae</taxon>
        <taxon>Flavobacterium</taxon>
    </lineage>
</organism>
<dbReference type="InterPro" id="IPR044946">
    <property type="entry name" value="Restrct_endonuc_typeI_TRD_sf"/>
</dbReference>
<proteinExistence type="inferred from homology"/>
<keyword evidence="2" id="KW-0680">Restriction system</keyword>
<dbReference type="Pfam" id="PF01420">
    <property type="entry name" value="Methylase_S"/>
    <property type="match status" value="1"/>
</dbReference>
<dbReference type="PANTHER" id="PTHR43140">
    <property type="entry name" value="TYPE-1 RESTRICTION ENZYME ECOKI SPECIFICITY PROTEIN"/>
    <property type="match status" value="1"/>
</dbReference>
<dbReference type="Gene3D" id="1.10.287.1120">
    <property type="entry name" value="Bipartite methylase S protein"/>
    <property type="match status" value="1"/>
</dbReference>
<dbReference type="InterPro" id="IPR051212">
    <property type="entry name" value="Type-I_RE_S_subunit"/>
</dbReference>
<dbReference type="AlphaFoldDB" id="A0A543G8B1"/>
<evidence type="ECO:0000256" key="1">
    <source>
        <dbReference type="ARBA" id="ARBA00010923"/>
    </source>
</evidence>
<comment type="caution">
    <text evidence="5">The sequence shown here is derived from an EMBL/GenBank/DDBJ whole genome shotgun (WGS) entry which is preliminary data.</text>
</comment>
<dbReference type="GO" id="GO:0009307">
    <property type="term" value="P:DNA restriction-modification system"/>
    <property type="evidence" value="ECO:0007669"/>
    <property type="project" value="UniProtKB-KW"/>
</dbReference>
<dbReference type="Proteomes" id="UP000320773">
    <property type="component" value="Unassembled WGS sequence"/>
</dbReference>
<keyword evidence="3" id="KW-0238">DNA-binding</keyword>
<dbReference type="EMBL" id="VFPJ01000001">
    <property type="protein sequence ID" value="TQM42326.1"/>
    <property type="molecule type" value="Genomic_DNA"/>
</dbReference>
<dbReference type="PANTHER" id="PTHR43140:SF1">
    <property type="entry name" value="TYPE I RESTRICTION ENZYME ECOKI SPECIFICITY SUBUNIT"/>
    <property type="match status" value="1"/>
</dbReference>
<dbReference type="InterPro" id="IPR000055">
    <property type="entry name" value="Restrct_endonuc_typeI_TRD"/>
</dbReference>
<comment type="similarity">
    <text evidence="1">Belongs to the type-I restriction system S methylase family.</text>
</comment>
<sequence length="430" mass="48906">MKKYNNYKNCGVEWLGEIPEHWELTRLGTRFLERKSKVSDKDFEPLSVTKNGVFPQLASAAKSNDGDNRKLVKKGDFVINSRSDRKASSGISDRDGSVSLIYIVIEPININSTYCNYLLRGYNFVEEFYRMGHGIVADLWTTRYDEMKSIMVGIPPISEQTAIAHFLDDKTTKIDQAIAIKQQQIDLLKERRQILIHKAVTRGLDDKVKLKNSGVEWIGEIPEGWEVKRFRNTFKLGKGLTITKENLTDEGIFCVNYGEIHSKFRFEVNPEIHKLKCVHPDYLKNNSSSLINKGDFVFADTSEDLQGSGNFTYLNSNKQVFAGYHTVIARPNEEIVSRFIAYEFESLVFRSQIQAKVKGVKVYSITQSILKELSVLVPPKNEQIEVVGHLDNSTTKIATAISLKEQEIDRLKEYKMSLIDGVVSGKVKVC</sequence>
<gene>
    <name evidence="5" type="ORF">BC670_3377</name>
</gene>
<protein>
    <submittedName>
        <fullName evidence="5">Type I restriction enzyme S subunit</fullName>
    </submittedName>
</protein>